<dbReference type="EMBL" id="CP053979">
    <property type="protein sequence ID" value="QKH22919.1"/>
    <property type="molecule type" value="Genomic_DNA"/>
</dbReference>
<dbReference type="RefSeq" id="WP_001235269.1">
    <property type="nucleotide sequence ID" value="NZ_CP009334.1"/>
</dbReference>
<gene>
    <name evidence="1" type="ORF">BF38_6076</name>
    <name evidence="2" type="ORF">FO599_00570</name>
    <name evidence="3" type="ORF">FOC89_02765</name>
</gene>
<proteinExistence type="predicted"/>
<dbReference type="Proteomes" id="UP000501107">
    <property type="component" value="Plasmid unnamed3"/>
</dbReference>
<dbReference type="EMBL" id="VKQN01000001">
    <property type="protein sequence ID" value="MDR4174622.1"/>
    <property type="molecule type" value="Genomic_DNA"/>
</dbReference>
<evidence type="ECO:0000313" key="5">
    <source>
        <dbReference type="Proteomes" id="UP000501107"/>
    </source>
</evidence>
<sequence length="390" mass="43982">MRLEIEFDKLINGLTYVGNVANSQSSLEGNKVVIFTVTEDNLTIFGESATVGAITEFEKSDFNYSSKNTGDMFKVKTKELLNFLNTFTIDRTMPTKVTFDLVEGTNGGGTLTLTVHEEPLEGQPSYLENDSHWVFDTTPISKATLENMNILDGEQVVASPLLKIYIEALLPLLNNADANMNDSKINFEEKYAYVFSSKTFALFQNKLPECLKGIVLGYEGIVLLKQLTSEYDQILVSKYREKGKIFITAGTNRISIKFNEKMLDYKRMMETLTVDNYFTVDRKMFTSVINRLTLTKDNTTMSLDLENEVLALRSKKFSQNIPISNYSGADLKDFNINVVTGVLKDSVLGDDAQYSDDLVIRVTRSSTAWTVTFTDPSNMWLCVFRTLAKK</sequence>
<dbReference type="KEGG" id="btw:BF38_6076"/>
<evidence type="ECO:0000313" key="3">
    <source>
        <dbReference type="EMBL" id="QKH22919.1"/>
    </source>
</evidence>
<reference evidence="1 4" key="1">
    <citation type="journal article" date="2015" name="Genome Announc.">
        <title>Complete genome sequences for 35 biothreat assay-relevant bacillus species.</title>
        <authorList>
            <person name="Johnson S.L."/>
            <person name="Daligault H.E."/>
            <person name="Davenport K.W."/>
            <person name="Jaissle J."/>
            <person name="Frey K.G."/>
            <person name="Ladner J.T."/>
            <person name="Broomall S.M."/>
            <person name="Bishop-Lilly K.A."/>
            <person name="Bruce D.C."/>
            <person name="Gibbons H.S."/>
            <person name="Coyne S.R."/>
            <person name="Lo C.C."/>
            <person name="Meincke L."/>
            <person name="Munk A.C."/>
            <person name="Koroleva G.I."/>
            <person name="Rosenzweig C.N."/>
            <person name="Palacios G.F."/>
            <person name="Redden C.L."/>
            <person name="Minogue T.D."/>
            <person name="Chain P.S."/>
        </authorList>
    </citation>
    <scope>NUCLEOTIDE SEQUENCE [LARGE SCALE GENOMIC DNA]</scope>
    <source>
        <strain evidence="1 4">HD1011</strain>
        <plasmid evidence="1 4">2</plasmid>
    </source>
</reference>
<evidence type="ECO:0000313" key="1">
    <source>
        <dbReference type="EMBL" id="AJG74095.1"/>
    </source>
</evidence>
<dbReference type="Proteomes" id="UP001181533">
    <property type="component" value="Unassembled WGS sequence"/>
</dbReference>
<geneLocation type="plasmid" evidence="3 5">
    <name>unnamed3</name>
</geneLocation>
<keyword evidence="3" id="KW-0614">Plasmid</keyword>
<geneLocation type="plasmid" evidence="1 4">
    <name>2</name>
</geneLocation>
<evidence type="ECO:0000313" key="4">
    <source>
        <dbReference type="Proteomes" id="UP000031876"/>
    </source>
</evidence>
<dbReference type="AlphaFoldDB" id="A0A0B5NCI9"/>
<evidence type="ECO:0000313" key="2">
    <source>
        <dbReference type="EMBL" id="MDR4174622.1"/>
    </source>
</evidence>
<protein>
    <submittedName>
        <fullName evidence="3">Uncharacterized protein</fullName>
    </submittedName>
</protein>
<dbReference type="Proteomes" id="UP000031876">
    <property type="component" value="Plasmid 2"/>
</dbReference>
<accession>A0A0B5NCI9</accession>
<reference evidence="3 5" key="3">
    <citation type="submission" date="2020-05" db="EMBL/GenBank/DDBJ databases">
        <title>FDA dAtabase for Regulatory Grade micrObial Sequences (FDA-ARGOS): Supporting development and validation of Infectious Disease Dx tests.</title>
        <authorList>
            <person name="Nelson B."/>
            <person name="Plummer A."/>
            <person name="Tallon L."/>
            <person name="Sadzewicz L."/>
            <person name="Zhao X."/>
            <person name="Vavikolanu K."/>
            <person name="Mehta A."/>
            <person name="Aluvathingal J."/>
            <person name="Nadendla S."/>
            <person name="Myers T."/>
            <person name="Yan Y."/>
            <person name="Sichtig H."/>
        </authorList>
    </citation>
    <scope>NUCLEOTIDE SEQUENCE [LARGE SCALE GENOMIC DNA]</scope>
    <source>
        <strain evidence="3 5">FDAARGOS_795</strain>
        <plasmid evidence="3 5">unnamed3</plasmid>
    </source>
</reference>
<name>A0A0B5NCI9_BACTU</name>
<dbReference type="EMBL" id="CP009334">
    <property type="protein sequence ID" value="AJG74095.1"/>
    <property type="molecule type" value="Genomic_DNA"/>
</dbReference>
<reference evidence="2" key="2">
    <citation type="submission" date="2019-07" db="EMBL/GenBank/DDBJ databases">
        <title>Phylogenomic Reclassification of ATCC Bacillus Strains and Various Taxa within the Genus Bacillus.</title>
        <authorList>
            <person name="Riojas M.A."/>
            <person name="Frank A.M."/>
            <person name="Fenn S.L."/>
            <person name="King S.P."/>
            <person name="Brower S.M."/>
            <person name="Hazbon M.H."/>
        </authorList>
    </citation>
    <scope>NUCLEOTIDE SEQUENCE</scope>
    <source>
        <strain evidence="2">ATCC 35646</strain>
    </source>
</reference>
<organism evidence="3 5">
    <name type="scientific">Bacillus thuringiensis</name>
    <dbReference type="NCBI Taxonomy" id="1428"/>
    <lineage>
        <taxon>Bacteria</taxon>
        <taxon>Bacillati</taxon>
        <taxon>Bacillota</taxon>
        <taxon>Bacilli</taxon>
        <taxon>Bacillales</taxon>
        <taxon>Bacillaceae</taxon>
        <taxon>Bacillus</taxon>
        <taxon>Bacillus cereus group</taxon>
    </lineage>
</organism>